<organism evidence="1 2">
    <name type="scientific">Araneus ventricosus</name>
    <name type="common">Orbweaver spider</name>
    <name type="synonym">Epeira ventricosa</name>
    <dbReference type="NCBI Taxonomy" id="182803"/>
    <lineage>
        <taxon>Eukaryota</taxon>
        <taxon>Metazoa</taxon>
        <taxon>Ecdysozoa</taxon>
        <taxon>Arthropoda</taxon>
        <taxon>Chelicerata</taxon>
        <taxon>Arachnida</taxon>
        <taxon>Araneae</taxon>
        <taxon>Araneomorphae</taxon>
        <taxon>Entelegynae</taxon>
        <taxon>Araneoidea</taxon>
        <taxon>Araneidae</taxon>
        <taxon>Araneus</taxon>
    </lineage>
</organism>
<name>A0A4Y2KQJ4_ARAVE</name>
<reference evidence="1 2" key="1">
    <citation type="journal article" date="2019" name="Sci. Rep.">
        <title>Orb-weaving spider Araneus ventricosus genome elucidates the spidroin gene catalogue.</title>
        <authorList>
            <person name="Kono N."/>
            <person name="Nakamura H."/>
            <person name="Ohtoshi R."/>
            <person name="Moran D.A.P."/>
            <person name="Shinohara A."/>
            <person name="Yoshida Y."/>
            <person name="Fujiwara M."/>
            <person name="Mori M."/>
            <person name="Tomita M."/>
            <person name="Arakawa K."/>
        </authorList>
    </citation>
    <scope>NUCLEOTIDE SEQUENCE [LARGE SCALE GENOMIC DNA]</scope>
</reference>
<dbReference type="Proteomes" id="UP000499080">
    <property type="component" value="Unassembled WGS sequence"/>
</dbReference>
<keyword evidence="2" id="KW-1185">Reference proteome</keyword>
<accession>A0A4Y2KQJ4</accession>
<dbReference type="OrthoDB" id="6467447at2759"/>
<dbReference type="AlphaFoldDB" id="A0A4Y2KQJ4"/>
<dbReference type="EMBL" id="BGPR01004883">
    <property type="protein sequence ID" value="GBN04429.1"/>
    <property type="molecule type" value="Genomic_DNA"/>
</dbReference>
<evidence type="ECO:0000313" key="2">
    <source>
        <dbReference type="Proteomes" id="UP000499080"/>
    </source>
</evidence>
<sequence length="94" mass="10740">MMACFNRIMPHVMCPKLSVHGSRSMMKNSSYYPDLQIPQILTFAKICGNISIDTSDPPPRNLHKLRDALLFSWSQMPVATFQAHTESMTRRLTV</sequence>
<evidence type="ECO:0000313" key="1">
    <source>
        <dbReference type="EMBL" id="GBN04429.1"/>
    </source>
</evidence>
<proteinExistence type="predicted"/>
<protein>
    <submittedName>
        <fullName evidence="1">Uncharacterized protein</fullName>
    </submittedName>
</protein>
<gene>
    <name evidence="1" type="ORF">AVEN_230451_1</name>
</gene>
<comment type="caution">
    <text evidence="1">The sequence shown here is derived from an EMBL/GenBank/DDBJ whole genome shotgun (WGS) entry which is preliminary data.</text>
</comment>